<accession>V8G2T4</accession>
<comment type="caution">
    <text evidence="2">The sequence shown here is derived from an EMBL/GenBank/DDBJ whole genome shotgun (WGS) entry which is preliminary data.</text>
</comment>
<protein>
    <recommendedName>
        <fullName evidence="4">Lysine exporter LysO family protein</fullName>
    </recommendedName>
</protein>
<keyword evidence="1" id="KW-1133">Transmembrane helix</keyword>
<dbReference type="Proteomes" id="UP000018766">
    <property type="component" value="Unassembled WGS sequence"/>
</dbReference>
<feature type="transmembrane region" description="Helical" evidence="1">
    <location>
        <begin position="107"/>
        <end position="131"/>
    </location>
</feature>
<feature type="transmembrane region" description="Helical" evidence="1">
    <location>
        <begin position="170"/>
        <end position="192"/>
    </location>
</feature>
<dbReference type="PANTHER" id="PTHR35804">
    <property type="entry name" value="LYSINE EXPORTER LYSO"/>
    <property type="match status" value="1"/>
</dbReference>
<gene>
    <name evidence="2" type="ORF">V757_07170</name>
</gene>
<keyword evidence="1" id="KW-0812">Transmembrane</keyword>
<feature type="transmembrane region" description="Helical" evidence="1">
    <location>
        <begin position="6"/>
        <end position="24"/>
    </location>
</feature>
<feature type="transmembrane region" description="Helical" evidence="1">
    <location>
        <begin position="36"/>
        <end position="52"/>
    </location>
</feature>
<dbReference type="InterPro" id="IPR005642">
    <property type="entry name" value="LysO"/>
</dbReference>
<dbReference type="PANTHER" id="PTHR35804:SF1">
    <property type="entry name" value="LYSINE EXPORTER LYSO"/>
    <property type="match status" value="1"/>
</dbReference>
<organism evidence="2 3">
    <name type="scientific">Pelistega indica</name>
    <dbReference type="NCBI Taxonomy" id="1414851"/>
    <lineage>
        <taxon>Bacteria</taxon>
        <taxon>Pseudomonadati</taxon>
        <taxon>Pseudomonadota</taxon>
        <taxon>Betaproteobacteria</taxon>
        <taxon>Burkholderiales</taxon>
        <taxon>Alcaligenaceae</taxon>
        <taxon>Pelistega</taxon>
    </lineage>
</organism>
<dbReference type="EMBL" id="AYSV01000087">
    <property type="protein sequence ID" value="ETD70750.1"/>
    <property type="molecule type" value="Genomic_DNA"/>
</dbReference>
<feature type="transmembrane region" description="Helical" evidence="1">
    <location>
        <begin position="143"/>
        <end position="163"/>
    </location>
</feature>
<keyword evidence="1" id="KW-0472">Membrane</keyword>
<dbReference type="RefSeq" id="WP_023951197.1">
    <property type="nucleotide sequence ID" value="NZ_AYSV01000087.1"/>
</dbReference>
<feature type="transmembrane region" description="Helical" evidence="1">
    <location>
        <begin position="64"/>
        <end position="87"/>
    </location>
</feature>
<evidence type="ECO:0000313" key="3">
    <source>
        <dbReference type="Proteomes" id="UP000018766"/>
    </source>
</evidence>
<dbReference type="PATRIC" id="fig|1414851.3.peg.1477"/>
<feature type="transmembrane region" description="Helical" evidence="1">
    <location>
        <begin position="282"/>
        <end position="304"/>
    </location>
</feature>
<dbReference type="GO" id="GO:0015661">
    <property type="term" value="F:L-lysine efflux transmembrane transporter activity"/>
    <property type="evidence" value="ECO:0007669"/>
    <property type="project" value="InterPro"/>
</dbReference>
<name>V8G2T4_9BURK</name>
<reference evidence="2 3" key="1">
    <citation type="submission" date="2013-11" db="EMBL/GenBank/DDBJ databases">
        <title>Genomic analysis of Pelistega sp. HM-7.</title>
        <authorList>
            <person name="Kumbhare S.V."/>
            <person name="Shetty S.A."/>
            <person name="Sharma O."/>
            <person name="Dhotre D.P."/>
        </authorList>
    </citation>
    <scope>NUCLEOTIDE SEQUENCE [LARGE SCALE GENOMIC DNA]</scope>
    <source>
        <strain evidence="2 3">HM-7</strain>
    </source>
</reference>
<feature type="transmembrane region" description="Helical" evidence="1">
    <location>
        <begin position="198"/>
        <end position="221"/>
    </location>
</feature>
<dbReference type="Pfam" id="PF03956">
    <property type="entry name" value="Lys_export"/>
    <property type="match status" value="1"/>
</dbReference>
<dbReference type="OrthoDB" id="5451742at2"/>
<evidence type="ECO:0000313" key="2">
    <source>
        <dbReference type="EMBL" id="ETD70750.1"/>
    </source>
</evidence>
<evidence type="ECO:0008006" key="4">
    <source>
        <dbReference type="Google" id="ProtNLM"/>
    </source>
</evidence>
<proteinExistence type="predicted"/>
<dbReference type="AlphaFoldDB" id="V8G2T4"/>
<sequence length="305" mass="33189">MDTLTSLLPICLAIVVGMMAGHFLPATITQRIARSITPFIWILLFAIGYKFGLALENITHVTDILTLASVYSIGLSIFVALILYLLYGRKTRLTAHKSAHDLGIAHVLKECALAFLSIILGGLFAQSLLHFSLRTDFMPSSEVFLYILLFIIGVDLINAPVSLKSINRRIVFMPVWILIASTIGSVFLSWLMGIDYRYGLVLSGGHGWFSLSAVLVTAHLGEFYGATASLTDLFRELLSIVALFFIGARYPDSAIAVAGATAMDTTLPIIKKTAGNQYIAQAIYVGVALSVIAPFWLGFLISLIP</sequence>
<keyword evidence="3" id="KW-1185">Reference proteome</keyword>
<evidence type="ECO:0000256" key="1">
    <source>
        <dbReference type="SAM" id="Phobius"/>
    </source>
</evidence>
<dbReference type="GO" id="GO:0005886">
    <property type="term" value="C:plasma membrane"/>
    <property type="evidence" value="ECO:0007669"/>
    <property type="project" value="TreeGrafter"/>
</dbReference>